<name>A0A3S3QDB2_9BACT</name>
<dbReference type="GO" id="GO:0006508">
    <property type="term" value="P:proteolysis"/>
    <property type="evidence" value="ECO:0007669"/>
    <property type="project" value="UniProtKB-KW"/>
</dbReference>
<evidence type="ECO:0000313" key="2">
    <source>
        <dbReference type="EMBL" id="RWX44476.1"/>
    </source>
</evidence>
<dbReference type="GO" id="GO:0004252">
    <property type="term" value="F:serine-type endopeptidase activity"/>
    <property type="evidence" value="ECO:0007669"/>
    <property type="project" value="UniProtKB-EC"/>
</dbReference>
<dbReference type="EC" id="3.4.21.102" evidence="2"/>
<reference evidence="2 3" key="1">
    <citation type="submission" date="2017-01" db="EMBL/GenBank/DDBJ databases">
        <title>The cable genome- insights into the physiology and evolution of filamentous bacteria capable of sulfide oxidation via long distance electron transfer.</title>
        <authorList>
            <person name="Schreiber L."/>
            <person name="Bjerg J.T."/>
            <person name="Boggild A."/>
            <person name="Van De Vossenberg J."/>
            <person name="Meysman F."/>
            <person name="Nielsen L.P."/>
            <person name="Schramm A."/>
            <person name="Kjeldsen K.U."/>
        </authorList>
    </citation>
    <scope>NUCLEOTIDE SEQUENCE [LARGE SCALE GENOMIC DNA]</scope>
    <source>
        <strain evidence="2">A2</strain>
    </source>
</reference>
<dbReference type="Proteomes" id="UP000286862">
    <property type="component" value="Unassembled WGS sequence"/>
</dbReference>
<evidence type="ECO:0000259" key="1">
    <source>
        <dbReference type="Pfam" id="PF17804"/>
    </source>
</evidence>
<dbReference type="AlphaFoldDB" id="A0A3S3QDB2"/>
<keyword evidence="2" id="KW-0645">Protease</keyword>
<dbReference type="EMBL" id="MTKQ01000321">
    <property type="protein sequence ID" value="RWX44476.1"/>
    <property type="molecule type" value="Genomic_DNA"/>
</dbReference>
<dbReference type="InterPro" id="IPR040573">
    <property type="entry name" value="TSP_N"/>
</dbReference>
<sequence length="214" mass="24728">MRIHRFVSSLLLALLLTGSSVYGKVMPVEFDLGRNRLIAAMLRSQLSSQHFGHKPFDEQMSKEAYKLYLRQLDPKKQFLLASDVEQLDQFADKIDDEISNGRISLPDVGMKLLNKRVEKVAVLIKEIMDAGFFPYKKDYLQTDSDKLAASADRAELKDRWRRSLKMEVLDSYLDAVDKENKKREKEGKPLLDAESKQINQEFWAEAKKTVQKKT</sequence>
<feature type="non-terminal residue" evidence="2">
    <location>
        <position position="214"/>
    </location>
</feature>
<gene>
    <name evidence="2" type="ORF">VT99_13212</name>
</gene>
<proteinExistence type="predicted"/>
<keyword evidence="2" id="KW-0378">Hydrolase</keyword>
<comment type="caution">
    <text evidence="2">The sequence shown here is derived from an EMBL/GenBank/DDBJ whole genome shotgun (WGS) entry which is preliminary data.</text>
</comment>
<accession>A0A3S3QDB2</accession>
<organism evidence="2 3">
    <name type="scientific">Candidatus Electrothrix marina</name>
    <dbReference type="NCBI Taxonomy" id="1859130"/>
    <lineage>
        <taxon>Bacteria</taxon>
        <taxon>Pseudomonadati</taxon>
        <taxon>Thermodesulfobacteriota</taxon>
        <taxon>Desulfobulbia</taxon>
        <taxon>Desulfobulbales</taxon>
        <taxon>Desulfobulbaceae</taxon>
        <taxon>Candidatus Electrothrix</taxon>
    </lineage>
</organism>
<dbReference type="Pfam" id="PF17804">
    <property type="entry name" value="TSP_NTD"/>
    <property type="match status" value="1"/>
</dbReference>
<feature type="domain" description="Tail specific protease N-terminal" evidence="1">
    <location>
        <begin position="44"/>
        <end position="191"/>
    </location>
</feature>
<evidence type="ECO:0000313" key="3">
    <source>
        <dbReference type="Proteomes" id="UP000286862"/>
    </source>
</evidence>
<protein>
    <submittedName>
        <fullName evidence="2">Carboxyl-terminal processing protease</fullName>
        <ecNumber evidence="2">3.4.21.102</ecNumber>
    </submittedName>
</protein>